<accession>A0A2N9LLW6</accession>
<organism evidence="2 3">
    <name type="scientific">Candidatus Sulfuritelmatomonas gaucii</name>
    <dbReference type="NCBI Taxonomy" id="2043161"/>
    <lineage>
        <taxon>Bacteria</taxon>
        <taxon>Pseudomonadati</taxon>
        <taxon>Acidobacteriota</taxon>
        <taxon>Terriglobia</taxon>
        <taxon>Terriglobales</taxon>
        <taxon>Acidobacteriaceae</taxon>
        <taxon>Candidatus Sulfuritelmatomonas</taxon>
    </lineage>
</organism>
<dbReference type="Gene3D" id="3.20.20.80">
    <property type="entry name" value="Glycosidases"/>
    <property type="match status" value="1"/>
</dbReference>
<evidence type="ECO:0000313" key="3">
    <source>
        <dbReference type="Proteomes" id="UP000239735"/>
    </source>
</evidence>
<dbReference type="Proteomes" id="UP000239735">
    <property type="component" value="Unassembled WGS sequence"/>
</dbReference>
<dbReference type="OrthoDB" id="103308at2"/>
<dbReference type="InterPro" id="IPR013780">
    <property type="entry name" value="Glyco_hydro_b"/>
</dbReference>
<dbReference type="SUPFAM" id="SSF51445">
    <property type="entry name" value="(Trans)glycosidases"/>
    <property type="match status" value="1"/>
</dbReference>
<keyword evidence="1" id="KW-0732">Signal</keyword>
<dbReference type="Gene3D" id="2.60.40.1180">
    <property type="entry name" value="Golgi alpha-mannosidase II"/>
    <property type="match status" value="1"/>
</dbReference>
<dbReference type="PANTHER" id="PTHR36183:SF2">
    <property type="entry name" value="BETA-GLUCURONIDASE C-TERMINAL DOMAIN-CONTAINING PROTEIN"/>
    <property type="match status" value="1"/>
</dbReference>
<evidence type="ECO:0000256" key="1">
    <source>
        <dbReference type="SAM" id="SignalP"/>
    </source>
</evidence>
<proteinExistence type="predicted"/>
<dbReference type="InterPro" id="IPR017853">
    <property type="entry name" value="GH"/>
</dbReference>
<reference evidence="3" key="1">
    <citation type="submission" date="2018-02" db="EMBL/GenBank/DDBJ databases">
        <authorList>
            <person name="Hausmann B."/>
        </authorList>
    </citation>
    <scope>NUCLEOTIDE SEQUENCE [LARGE SCALE GENOMIC DNA]</scope>
    <source>
        <strain evidence="3">Peat soil MAG SbA5</strain>
    </source>
</reference>
<feature type="chain" id="PRO_5014776815" evidence="1">
    <location>
        <begin position="21"/>
        <end position="558"/>
    </location>
</feature>
<protein>
    <submittedName>
        <fullName evidence="2">Uncharacterized protein</fullName>
    </submittedName>
</protein>
<sequence length="558" mass="60222">MTRILHAILVSMLLTGSAMAQAPIQPEQAPIQAPQAPIQLTIDATVREFAIPGDFVGLGFETKSVVPDMYGVRGYFFSPENTQLITLLRNIGIKQIRVGGGTDDGSGRNEHCVTPIPTFEDIDNLFEFARKADIKVIYSGRLENLASCPNPHLAEDDAKIVAYIWSKYRANLDSFSIGNEPDVSEYHSRPGATLDPAIYETKPGVPGSAYPAYVADWKHFAEVIRKAVPDAKFSGPDTAVSSKSSFTPNPEDGVSWTVEFAKDLQGTGMLAEALQHHYVWGGPGNTTPEEAIDDMLASAWDDDTEIGTQRAFDGGSAKFHPYPYVYKTVLAPLVAEGVPYRMTEANDCLHGVHGASDGFAAALWALDYMHWWAAHHMAGVNFHNNPWIPTDTIVPDPNPCDSAGCGNYRTTAKGYGMRAFALGSHGYVEPIEITNPNKINLTAYAVGTGEDQFVTIINKTHSTTHDVADAEVSIQVKDFRGGSVSTITLSDGEPGNAALMTATLGGATITNDAPWNVKWTPIAHGKDGIIHLTVQSTTAVVVWIHAAQTKGVHHPPAN</sequence>
<name>A0A2N9LLW6_9BACT</name>
<dbReference type="EMBL" id="OKRB01000102">
    <property type="protein sequence ID" value="SPE24250.1"/>
    <property type="molecule type" value="Genomic_DNA"/>
</dbReference>
<dbReference type="AlphaFoldDB" id="A0A2N9LLW6"/>
<evidence type="ECO:0000313" key="2">
    <source>
        <dbReference type="EMBL" id="SPE24250.1"/>
    </source>
</evidence>
<feature type="signal peptide" evidence="1">
    <location>
        <begin position="1"/>
        <end position="20"/>
    </location>
</feature>
<dbReference type="PANTHER" id="PTHR36183">
    <property type="entry name" value="BETA-GLUCURONIDASE"/>
    <property type="match status" value="1"/>
</dbReference>
<dbReference type="InterPro" id="IPR052974">
    <property type="entry name" value="GH79_Enzymes"/>
</dbReference>
<gene>
    <name evidence="2" type="ORF">SBA5_440037</name>
</gene>